<accession>A0A139XF16</accession>
<gene>
    <name evidence="2" type="ORF">WA1_14385</name>
</gene>
<sequence length="327" mass="36251">MWVINTYPQFSEEALIAAAEANTPLGCGCSCLNLLIGGVVMLLLIAATGMGGFWLLTAYLPSLLLGSTTSVSSESTTLSTDEHYNQATALLEQAEYAIKKGNTGVDLALGEEKLKSAQRHIEQLPTSYTVYSYSSSKRRRSRRVAGQYSSQTVYDDQYADIRSKAEQLETQLTEKKQSQSRSVTFIKAAKKFAFSAATASQHPPHPSDTWKQIERQWLEAIAQLQKIEVEEIGYSEAQKLLTTYKTNLKIVRNRLQVQNEAQATLTQVNAQIQKLINSPPSTVEQLQVEIKKIINQLKTVKPGTTSYADVQQLLSSANNKLKQIQAQ</sequence>
<dbReference type="STRING" id="128403.WA1_14385"/>
<reference evidence="2 3" key="1">
    <citation type="journal article" date="2013" name="Genome Biol. Evol.">
        <title>Genomes of Stigonematalean cyanobacteria (subsection V) and the evolution of oxygenic photosynthesis from prokaryotes to plastids.</title>
        <authorList>
            <person name="Dagan T."/>
            <person name="Roettger M."/>
            <person name="Stucken K."/>
            <person name="Landan G."/>
            <person name="Koch R."/>
            <person name="Major P."/>
            <person name="Gould S.B."/>
            <person name="Goremykin V.V."/>
            <person name="Rippka R."/>
            <person name="Tandeau de Marsac N."/>
            <person name="Gugger M."/>
            <person name="Lockhart P.J."/>
            <person name="Allen J.F."/>
            <person name="Brune I."/>
            <person name="Maus I."/>
            <person name="Puhler A."/>
            <person name="Martin W.F."/>
        </authorList>
    </citation>
    <scope>NUCLEOTIDE SEQUENCE [LARGE SCALE GENOMIC DNA]</scope>
    <source>
        <strain evidence="2 3">PCC 7110</strain>
    </source>
</reference>
<keyword evidence="1" id="KW-0472">Membrane</keyword>
<keyword evidence="1" id="KW-1133">Transmembrane helix</keyword>
<keyword evidence="3" id="KW-1185">Reference proteome</keyword>
<organism evidence="2 3">
    <name type="scientific">Scytonema hofmannii PCC 7110</name>
    <dbReference type="NCBI Taxonomy" id="128403"/>
    <lineage>
        <taxon>Bacteria</taxon>
        <taxon>Bacillati</taxon>
        <taxon>Cyanobacteriota</taxon>
        <taxon>Cyanophyceae</taxon>
        <taxon>Nostocales</taxon>
        <taxon>Scytonemataceae</taxon>
        <taxon>Scytonema</taxon>
    </lineage>
</organism>
<evidence type="ECO:0000256" key="1">
    <source>
        <dbReference type="SAM" id="Phobius"/>
    </source>
</evidence>
<evidence type="ECO:0000313" key="2">
    <source>
        <dbReference type="EMBL" id="KYC43276.1"/>
    </source>
</evidence>
<dbReference type="AlphaFoldDB" id="A0A139XF16"/>
<dbReference type="EMBL" id="ANNX02000016">
    <property type="protein sequence ID" value="KYC43276.1"/>
    <property type="molecule type" value="Genomic_DNA"/>
</dbReference>
<dbReference type="Proteomes" id="UP000076925">
    <property type="component" value="Unassembled WGS sequence"/>
</dbReference>
<evidence type="ECO:0000313" key="3">
    <source>
        <dbReference type="Proteomes" id="UP000076925"/>
    </source>
</evidence>
<feature type="transmembrane region" description="Helical" evidence="1">
    <location>
        <begin position="34"/>
        <end position="56"/>
    </location>
</feature>
<proteinExistence type="predicted"/>
<name>A0A139XF16_9CYAN</name>
<keyword evidence="1" id="KW-0812">Transmembrane</keyword>
<protein>
    <submittedName>
        <fullName evidence="2">Uncharacterized protein</fullName>
    </submittedName>
</protein>
<comment type="caution">
    <text evidence="2">The sequence shown here is derived from an EMBL/GenBank/DDBJ whole genome shotgun (WGS) entry which is preliminary data.</text>
</comment>